<evidence type="ECO:0000313" key="2">
    <source>
        <dbReference type="EMBL" id="WOO81623.1"/>
    </source>
</evidence>
<organism evidence="2 3">
    <name type="scientific">Vanrija pseudolonga</name>
    <dbReference type="NCBI Taxonomy" id="143232"/>
    <lineage>
        <taxon>Eukaryota</taxon>
        <taxon>Fungi</taxon>
        <taxon>Dikarya</taxon>
        <taxon>Basidiomycota</taxon>
        <taxon>Agaricomycotina</taxon>
        <taxon>Tremellomycetes</taxon>
        <taxon>Trichosporonales</taxon>
        <taxon>Trichosporonaceae</taxon>
        <taxon>Vanrija</taxon>
    </lineage>
</organism>
<proteinExistence type="predicted"/>
<evidence type="ECO:0000313" key="3">
    <source>
        <dbReference type="Proteomes" id="UP000827549"/>
    </source>
</evidence>
<dbReference type="Proteomes" id="UP000827549">
    <property type="component" value="Chromosome 3"/>
</dbReference>
<feature type="compositionally biased region" description="Polar residues" evidence="1">
    <location>
        <begin position="16"/>
        <end position="34"/>
    </location>
</feature>
<evidence type="ECO:0000256" key="1">
    <source>
        <dbReference type="SAM" id="MobiDB-lite"/>
    </source>
</evidence>
<reference evidence="2" key="1">
    <citation type="submission" date="2023-10" db="EMBL/GenBank/DDBJ databases">
        <authorList>
            <person name="Noh H."/>
        </authorList>
    </citation>
    <scope>NUCLEOTIDE SEQUENCE</scope>
    <source>
        <strain evidence="2">DUCC4014</strain>
    </source>
</reference>
<dbReference type="GeneID" id="87808376"/>
<dbReference type="RefSeq" id="XP_062627655.1">
    <property type="nucleotide sequence ID" value="XM_062771671.1"/>
</dbReference>
<keyword evidence="3" id="KW-1185">Reference proteome</keyword>
<sequence>MSDPARRNRSSRSSSVDSNLTHFNNGTTSSNAPTLGFRSNDTLAIVKGVQEYINAKLSHACAAKHLERVAAARAGGKILTYVNATTITKVKLRPLAPEDPLTASRVTFWHRPENKAHLQAQLDAVVDKVLDTEDTSTYGSVTVIIVPINYPGTNYTPRFITFEVECEVVVEPVRPRPDAAGWPEMP</sequence>
<name>A0AAF0YDQ2_9TREE</name>
<feature type="region of interest" description="Disordered" evidence="1">
    <location>
        <begin position="1"/>
        <end position="34"/>
    </location>
</feature>
<dbReference type="AlphaFoldDB" id="A0AAF0YDQ2"/>
<gene>
    <name evidence="2" type="ORF">LOC62_03G005146</name>
</gene>
<accession>A0AAF0YDQ2</accession>
<protein>
    <submittedName>
        <fullName evidence="2">Uncharacterized protein</fullName>
    </submittedName>
</protein>
<dbReference type="EMBL" id="CP086716">
    <property type="protein sequence ID" value="WOO81623.1"/>
    <property type="molecule type" value="Genomic_DNA"/>
</dbReference>